<dbReference type="Proteomes" id="UP000663207">
    <property type="component" value="Chromosome"/>
</dbReference>
<proteinExistence type="predicted"/>
<dbReference type="RefSeq" id="WP_207380377.1">
    <property type="nucleotide sequence ID" value="NZ_CP071502.1"/>
</dbReference>
<feature type="signal peptide" evidence="1">
    <location>
        <begin position="1"/>
        <end position="20"/>
    </location>
</feature>
<feature type="chain" id="PRO_5045108552" evidence="1">
    <location>
        <begin position="21"/>
        <end position="177"/>
    </location>
</feature>
<keyword evidence="3" id="KW-1185">Reference proteome</keyword>
<organism evidence="2 3">
    <name type="scientific">Shewanella sedimentimangrovi</name>
    <dbReference type="NCBI Taxonomy" id="2814293"/>
    <lineage>
        <taxon>Bacteria</taxon>
        <taxon>Pseudomonadati</taxon>
        <taxon>Pseudomonadota</taxon>
        <taxon>Gammaproteobacteria</taxon>
        <taxon>Alteromonadales</taxon>
        <taxon>Shewanellaceae</taxon>
        <taxon>Shewanella</taxon>
    </lineage>
</organism>
<evidence type="ECO:0000256" key="1">
    <source>
        <dbReference type="SAM" id="SignalP"/>
    </source>
</evidence>
<gene>
    <name evidence="2" type="ORF">JYB85_17935</name>
</gene>
<name>A0ABX7R1Q3_9GAMM</name>
<evidence type="ECO:0000313" key="3">
    <source>
        <dbReference type="Proteomes" id="UP000663207"/>
    </source>
</evidence>
<sequence length="177" mass="20009">MKSIRIVFLLFLSFSPLADAVDAKDIYRYQGFIDAKSDPSAKYGIVPLTINTKDFVISTFDVLGDTSDCSSKKLRFCIYDSQLIFSLPKHSLHEGLSWSFIYSEAEVRFLVRNSFILSLMGVSQSVYLIDVVVSRNDDVASQRLYYSEERGLVMFTALNSEDVYYWSADSVGLGVLK</sequence>
<keyword evidence="1" id="KW-0732">Signal</keyword>
<evidence type="ECO:0000313" key="2">
    <source>
        <dbReference type="EMBL" id="QSX37106.1"/>
    </source>
</evidence>
<reference evidence="2 3" key="1">
    <citation type="submission" date="2021-03" db="EMBL/GenBank/DDBJ databases">
        <title>Novel species identification of genus Shewanella.</title>
        <authorList>
            <person name="Liu G."/>
            <person name="Zhang Q."/>
        </authorList>
    </citation>
    <scope>NUCLEOTIDE SEQUENCE [LARGE SCALE GENOMIC DNA]</scope>
    <source>
        <strain evidence="2 3">FJAT-52962</strain>
    </source>
</reference>
<dbReference type="EMBL" id="CP071502">
    <property type="protein sequence ID" value="QSX37106.1"/>
    <property type="molecule type" value="Genomic_DNA"/>
</dbReference>
<protein>
    <submittedName>
        <fullName evidence="2">Uncharacterized protein</fullName>
    </submittedName>
</protein>
<accession>A0ABX7R1Q3</accession>